<protein>
    <submittedName>
        <fullName evidence="1">Uncharacterized protein</fullName>
    </submittedName>
</protein>
<gene>
    <name evidence="1" type="ORF">FMM72_15660</name>
</gene>
<organism evidence="1 2">
    <name type="scientific">Anaerotruncus colihominis</name>
    <dbReference type="NCBI Taxonomy" id="169435"/>
    <lineage>
        <taxon>Bacteria</taxon>
        <taxon>Bacillati</taxon>
        <taxon>Bacillota</taxon>
        <taxon>Clostridia</taxon>
        <taxon>Eubacteriales</taxon>
        <taxon>Oscillospiraceae</taxon>
        <taxon>Anaerotruncus</taxon>
    </lineage>
</organism>
<comment type="caution">
    <text evidence="1">The sequence shown here is derived from an EMBL/GenBank/DDBJ whole genome shotgun (WGS) entry which is preliminary data.</text>
</comment>
<evidence type="ECO:0000313" key="1">
    <source>
        <dbReference type="EMBL" id="NDO40635.1"/>
    </source>
</evidence>
<dbReference type="Proteomes" id="UP000462501">
    <property type="component" value="Unassembled WGS sequence"/>
</dbReference>
<accession>A0A845SXK8</accession>
<dbReference type="AlphaFoldDB" id="A0A845SXK8"/>
<reference evidence="1 2" key="1">
    <citation type="submission" date="2019-06" db="EMBL/GenBank/DDBJ databases">
        <title>Draft genome sequences of 15 bacterial species constituting the stable defined intestinal microbiota of the GM15 gnotobiotic mouse model.</title>
        <authorList>
            <person name="Elie C."/>
            <person name="Mathieu A."/>
            <person name="Saliou A."/>
            <person name="Darnaud M."/>
            <person name="Leulier F."/>
            <person name="Tamellini A."/>
        </authorList>
    </citation>
    <scope>NUCLEOTIDE SEQUENCE [LARGE SCALE GENOMIC DNA]</scope>
    <source>
        <strain evidence="1 2">JM4-15</strain>
    </source>
</reference>
<sequence>MKKSSAKNFSRLRREQRGGRCVFTGCAANSGAGAAFLQAAPRTAGQALRFHRLRREQRGGRCVFTGCTANLGRPPAWSYVCFLTKHTKTVHPWGAKLCKFQYIISWHVSQPSSFERHGRSLCGSYTK</sequence>
<dbReference type="EMBL" id="VIQT01000022">
    <property type="protein sequence ID" value="NDO40635.1"/>
    <property type="molecule type" value="Genomic_DNA"/>
</dbReference>
<evidence type="ECO:0000313" key="2">
    <source>
        <dbReference type="Proteomes" id="UP000462501"/>
    </source>
</evidence>
<name>A0A845SXK8_9FIRM</name>
<proteinExistence type="predicted"/>